<sequence>MMGSSGSGNGSRHLDPGRVHELVMRRKPYDLLHYLNSVPGASEDPHCRQIKYVAETLLLLMRRGLVPGDKTLIVDWARNAWLNATQSRLFSSQMVGGGPSNFTSDAGYNMHPHNSSSYSGRMLTNEPVSNDFRHAAMHNQLSASNPRNHTATFPPQQANSTDVMLDGTPAFNSGTHASAYVPLRNNSKLGHDMHPHNSSSYSGRMSTNEPGLRDTATHNQLSASYSRNHTATFPQLQLNSNDVMLDETSAFNPGTHASAYVPSGGYYTLGHKMHPQNSNSNSGRMLTNKPGSNGLRDTATHNQLSASYSRNHTATFPQLQLNSNDVMLDETSTFNPGTHASEYVPSRGYYTLGHNNSSSYSGRMLTNEPCSNEVRDAAMHNQLSASNSRNYTATFPPLQANSNDVPLDETSGFNSGTHASAYVPLRDNPTLAQAFNELLDNIFSPQKHGTRTVGPLWPCHPGSEQNRKVLPTVDIKGKRPASMKVTTLRLNVASLVAEDGINSAAGVLIRDGSTAQFISASCFSPILRREPALLLAAACCKGIKIALSYQPASITLESHLLPLLNPLYASSDQPPDVVQLKEFLSQGYPHFVVRDIPEESNRAACELALNVLHLRESYMFFNDPPEWLVPYLDQ</sequence>
<dbReference type="RefSeq" id="XP_044450183.1">
    <property type="nucleotide sequence ID" value="XM_044594248.1"/>
</dbReference>
<dbReference type="Gramene" id="TraesCS1D02G240500.1">
    <property type="protein sequence ID" value="TraesCS1D02G240500.1"/>
    <property type="gene ID" value="TraesCS1D02G240500"/>
</dbReference>
<dbReference type="AlphaFoldDB" id="A0A3B5ZX26"/>
<reference evidence="2" key="2">
    <citation type="submission" date="2018-10" db="UniProtKB">
        <authorList>
            <consortium name="EnsemblPlants"/>
        </authorList>
    </citation>
    <scope>IDENTIFICATION</scope>
</reference>
<dbReference type="Gramene" id="TraesROB_scaffold_059479_01G000300.1">
    <property type="protein sequence ID" value="TraesROB_scaffold_059479_01G000300.1"/>
    <property type="gene ID" value="TraesROB_scaffold_059479_01G000300"/>
</dbReference>
<dbReference type="Gramene" id="TraesSTA1D03G00503960.1">
    <property type="protein sequence ID" value="TraesSTA1D03G00503960.1"/>
    <property type="gene ID" value="TraesSTA1D03G00503960"/>
</dbReference>
<feature type="region of interest" description="Disordered" evidence="1">
    <location>
        <begin position="277"/>
        <end position="296"/>
    </location>
</feature>
<dbReference type="Gramene" id="TraesLAC1D03G00508320.1">
    <property type="protein sequence ID" value="TraesLAC1D03G00508320.1"/>
    <property type="gene ID" value="TraesLAC1D03G00508320"/>
</dbReference>
<dbReference type="SMR" id="A0A3B5ZX26"/>
<name>A0A3B5ZX26_WHEAT</name>
<evidence type="ECO:0000256" key="1">
    <source>
        <dbReference type="SAM" id="MobiDB-lite"/>
    </source>
</evidence>
<accession>A0A3B5ZX26</accession>
<protein>
    <submittedName>
        <fullName evidence="2">Uncharacterized protein</fullName>
    </submittedName>
</protein>
<proteinExistence type="predicted"/>
<keyword evidence="3" id="KW-1185">Reference proteome</keyword>
<dbReference type="Gramene" id="TraesJAG1D03G00504690.1">
    <property type="protein sequence ID" value="TraesJAG1D03G00504690.1"/>
    <property type="gene ID" value="TraesJAG1D03G00504690"/>
</dbReference>
<dbReference type="GeneID" id="123181849"/>
<evidence type="ECO:0000313" key="3">
    <source>
        <dbReference type="Proteomes" id="UP000019116"/>
    </source>
</evidence>
<organism evidence="2">
    <name type="scientific">Triticum aestivum</name>
    <name type="common">Wheat</name>
    <dbReference type="NCBI Taxonomy" id="4565"/>
    <lineage>
        <taxon>Eukaryota</taxon>
        <taxon>Viridiplantae</taxon>
        <taxon>Streptophyta</taxon>
        <taxon>Embryophyta</taxon>
        <taxon>Tracheophyta</taxon>
        <taxon>Spermatophyta</taxon>
        <taxon>Magnoliopsida</taxon>
        <taxon>Liliopsida</taxon>
        <taxon>Poales</taxon>
        <taxon>Poaceae</taxon>
        <taxon>BOP clade</taxon>
        <taxon>Pooideae</taxon>
        <taxon>Triticodae</taxon>
        <taxon>Triticeae</taxon>
        <taxon>Triticinae</taxon>
        <taxon>Triticum</taxon>
    </lineage>
</organism>
<dbReference type="Gramene" id="TraesNOR1D03G00513080.1">
    <property type="protein sequence ID" value="TraesNOR1D03G00513080.1"/>
    <property type="gene ID" value="TraesNOR1D03G00513080"/>
</dbReference>
<dbReference type="Gramene" id="TraesWEE_scaffold_045887_01G000300.1">
    <property type="protein sequence ID" value="TraesWEE_scaffold_045887_01G000300.1"/>
    <property type="gene ID" value="TraesWEE_scaffold_045887_01G000300"/>
</dbReference>
<gene>
    <name evidence="2" type="primary">LOC123181849</name>
</gene>
<dbReference type="Gramene" id="TraesCAD_scaffold_051804_01G000300.1">
    <property type="protein sequence ID" value="TraesCAD_scaffold_051804_01G000300.1"/>
    <property type="gene ID" value="TraesCAD_scaffold_051804_01G000300"/>
</dbReference>
<dbReference type="Gramene" id="TraesJUL1D03G00508090.1">
    <property type="protein sequence ID" value="TraesJUL1D03G00508090.1"/>
    <property type="gene ID" value="TraesJUL1D03G00508090"/>
</dbReference>
<dbReference type="EnsemblPlants" id="TraesCS1D02G240500.1">
    <property type="protein sequence ID" value="TraesCS1D02G240500.1"/>
    <property type="gene ID" value="TraesCS1D02G240500"/>
</dbReference>
<dbReference type="OrthoDB" id="607670at2759"/>
<dbReference type="Proteomes" id="UP000019116">
    <property type="component" value="Chromosome 1D"/>
</dbReference>
<evidence type="ECO:0000313" key="2">
    <source>
        <dbReference type="EnsemblPlants" id="TraesCS1D02G240500.1"/>
    </source>
</evidence>
<reference evidence="2" key="1">
    <citation type="submission" date="2018-08" db="EMBL/GenBank/DDBJ databases">
        <authorList>
            <person name="Rossello M."/>
        </authorList>
    </citation>
    <scope>NUCLEOTIDE SEQUENCE [LARGE SCALE GENOMIC DNA]</scope>
    <source>
        <strain evidence="2">cv. Chinese Spring</strain>
    </source>
</reference>
<feature type="compositionally biased region" description="Polar residues" evidence="1">
    <location>
        <begin position="277"/>
        <end position="291"/>
    </location>
</feature>
<dbReference type="Gramene" id="TraesCLE_scaffold_052580_01G000300.1">
    <property type="protein sequence ID" value="TraesCLE_scaffold_052580_01G000300.1"/>
    <property type="gene ID" value="TraesCLE_scaffold_052580_01G000300"/>
</dbReference>